<organism evidence="2 3">
    <name type="scientific">Symbiodinium microadriaticum</name>
    <name type="common">Dinoflagellate</name>
    <name type="synonym">Zooxanthella microadriatica</name>
    <dbReference type="NCBI Taxonomy" id="2951"/>
    <lineage>
        <taxon>Eukaryota</taxon>
        <taxon>Sar</taxon>
        <taxon>Alveolata</taxon>
        <taxon>Dinophyceae</taxon>
        <taxon>Suessiales</taxon>
        <taxon>Symbiodiniaceae</taxon>
        <taxon>Symbiodinium</taxon>
    </lineage>
</organism>
<reference evidence="2 3" key="1">
    <citation type="submission" date="2016-02" db="EMBL/GenBank/DDBJ databases">
        <title>Genome analysis of coral dinoflagellate symbionts highlights evolutionary adaptations to a symbiotic lifestyle.</title>
        <authorList>
            <person name="Aranda M."/>
            <person name="Li Y."/>
            <person name="Liew Y.J."/>
            <person name="Baumgarten S."/>
            <person name="Simakov O."/>
            <person name="Wilson M."/>
            <person name="Piel J."/>
            <person name="Ashoor H."/>
            <person name="Bougouffa S."/>
            <person name="Bajic V.B."/>
            <person name="Ryu T."/>
            <person name="Ravasi T."/>
            <person name="Bayer T."/>
            <person name="Micklem G."/>
            <person name="Kim H."/>
            <person name="Bhak J."/>
            <person name="Lajeunesse T.C."/>
            <person name="Voolstra C.R."/>
        </authorList>
    </citation>
    <scope>NUCLEOTIDE SEQUENCE [LARGE SCALE GENOMIC DNA]</scope>
    <source>
        <strain evidence="2 3">CCMP2467</strain>
    </source>
</reference>
<gene>
    <name evidence="2" type="ORF">AK812_SmicGene45946</name>
</gene>
<feature type="region of interest" description="Disordered" evidence="1">
    <location>
        <begin position="30"/>
        <end position="109"/>
    </location>
</feature>
<feature type="compositionally biased region" description="Basic and acidic residues" evidence="1">
    <location>
        <begin position="88"/>
        <end position="101"/>
    </location>
</feature>
<dbReference type="Proteomes" id="UP000186817">
    <property type="component" value="Unassembled WGS sequence"/>
</dbReference>
<dbReference type="AlphaFoldDB" id="A0A1Q9BUV9"/>
<evidence type="ECO:0000313" key="3">
    <source>
        <dbReference type="Proteomes" id="UP000186817"/>
    </source>
</evidence>
<evidence type="ECO:0000256" key="1">
    <source>
        <dbReference type="SAM" id="MobiDB-lite"/>
    </source>
</evidence>
<feature type="non-terminal residue" evidence="2">
    <location>
        <position position="1"/>
    </location>
</feature>
<feature type="compositionally biased region" description="Basic and acidic residues" evidence="1">
    <location>
        <begin position="50"/>
        <end position="59"/>
    </location>
</feature>
<sequence length="109" mass="11533">AAMVALLKLCASLPLERKLPDGYRETWLEAISGGAPEAKAKAKATPKGKAKSDPPKPSDDSGYPPSDAAEGGQSFAQGPLGAMHSHTSKAERDKERREKQAGRQNLKPP</sequence>
<name>A0A1Q9BUV9_SYMMI</name>
<protein>
    <submittedName>
        <fullName evidence="2">Uncharacterized protein</fullName>
    </submittedName>
</protein>
<dbReference type="OrthoDB" id="10602820at2759"/>
<keyword evidence="3" id="KW-1185">Reference proteome</keyword>
<accession>A0A1Q9BUV9</accession>
<evidence type="ECO:0000313" key="2">
    <source>
        <dbReference type="EMBL" id="OLP74493.1"/>
    </source>
</evidence>
<dbReference type="EMBL" id="LSRX01003640">
    <property type="protein sequence ID" value="OLP74493.1"/>
    <property type="molecule type" value="Genomic_DNA"/>
</dbReference>
<comment type="caution">
    <text evidence="2">The sequence shown here is derived from an EMBL/GenBank/DDBJ whole genome shotgun (WGS) entry which is preliminary data.</text>
</comment>
<proteinExistence type="predicted"/>